<dbReference type="GO" id="GO:0005524">
    <property type="term" value="F:ATP binding"/>
    <property type="evidence" value="ECO:0007669"/>
    <property type="project" value="UniProtKB-KW"/>
</dbReference>
<proteinExistence type="predicted"/>
<dbReference type="InterPro" id="IPR011914">
    <property type="entry name" value="RfaE_dom_II"/>
</dbReference>
<reference evidence="10" key="1">
    <citation type="submission" date="2016-11" db="EMBL/GenBank/DDBJ databases">
        <authorList>
            <person name="Varghese N."/>
            <person name="Submissions S."/>
        </authorList>
    </citation>
    <scope>NUCLEOTIDE SEQUENCE [LARGE SCALE GENOMIC DNA]</scope>
    <source>
        <strain evidence="10">DSM 16219</strain>
    </source>
</reference>
<comment type="catalytic activity">
    <reaction evidence="7">
        <text>D-glycero-beta-D-manno-heptose 1-phosphate + ATP + H(+) = ADP-D-glycero-beta-D-manno-heptose + diphosphate</text>
        <dbReference type="Rhea" id="RHEA:27465"/>
        <dbReference type="ChEBI" id="CHEBI:15378"/>
        <dbReference type="ChEBI" id="CHEBI:30616"/>
        <dbReference type="ChEBI" id="CHEBI:33019"/>
        <dbReference type="ChEBI" id="CHEBI:59967"/>
        <dbReference type="ChEBI" id="CHEBI:61593"/>
        <dbReference type="EC" id="2.7.7.70"/>
    </reaction>
</comment>
<dbReference type="InterPro" id="IPR050385">
    <property type="entry name" value="Archaeal_FAD_synthase"/>
</dbReference>
<dbReference type="Pfam" id="PF01467">
    <property type="entry name" value="CTP_transf_like"/>
    <property type="match status" value="1"/>
</dbReference>
<evidence type="ECO:0000313" key="9">
    <source>
        <dbReference type="EMBL" id="SHJ34826.1"/>
    </source>
</evidence>
<accession>A0A1M6IK25</accession>
<keyword evidence="3" id="KW-0548">Nucleotidyltransferase</keyword>
<dbReference type="NCBIfam" id="TIGR02199">
    <property type="entry name" value="rfaE_dom_II"/>
    <property type="match status" value="1"/>
</dbReference>
<dbReference type="PANTHER" id="PTHR43793:SF2">
    <property type="entry name" value="BIFUNCTIONAL PROTEIN HLDE"/>
    <property type="match status" value="1"/>
</dbReference>
<dbReference type="PANTHER" id="PTHR43793">
    <property type="entry name" value="FAD SYNTHASE"/>
    <property type="match status" value="1"/>
</dbReference>
<keyword evidence="4" id="KW-0547">Nucleotide-binding</keyword>
<dbReference type="GO" id="GO:0016779">
    <property type="term" value="F:nucleotidyltransferase activity"/>
    <property type="evidence" value="ECO:0007669"/>
    <property type="project" value="UniProtKB-KW"/>
</dbReference>
<gene>
    <name evidence="9" type="ORF">SAMN02745216_01508</name>
</gene>
<protein>
    <recommendedName>
        <fullName evidence="1">D-glycero-beta-D-manno-heptose 1-phosphate adenylyltransferase</fullName>
        <ecNumber evidence="1">2.7.7.70</ecNumber>
    </recommendedName>
</protein>
<sequence>MISKILPKNELMQAVEKAKAGNQTVVFTNGCFDILHVGHVRYLAEAKSQGDVLVLGLNSDRSVREIKGPKRPIVPEAERAEVLAALESIDFISLFDEPDPLNLILAVMPQVLVKGADWPEDQIIGAKEVKEAGGKVVRVDLAEGASTTNIIQKILDQG</sequence>
<evidence type="ECO:0000313" key="10">
    <source>
        <dbReference type="Proteomes" id="UP000183994"/>
    </source>
</evidence>
<evidence type="ECO:0000256" key="3">
    <source>
        <dbReference type="ARBA" id="ARBA00022695"/>
    </source>
</evidence>
<dbReference type="EMBL" id="FQZU01000006">
    <property type="protein sequence ID" value="SHJ34826.1"/>
    <property type="molecule type" value="Genomic_DNA"/>
</dbReference>
<evidence type="ECO:0000256" key="2">
    <source>
        <dbReference type="ARBA" id="ARBA00022679"/>
    </source>
</evidence>
<keyword evidence="5" id="KW-0067">ATP-binding</keyword>
<keyword evidence="2" id="KW-0808">Transferase</keyword>
<organism evidence="9 10">
    <name type="scientific">Desulfatibacillum alkenivorans DSM 16219</name>
    <dbReference type="NCBI Taxonomy" id="1121393"/>
    <lineage>
        <taxon>Bacteria</taxon>
        <taxon>Pseudomonadati</taxon>
        <taxon>Thermodesulfobacteriota</taxon>
        <taxon>Desulfobacteria</taxon>
        <taxon>Desulfobacterales</taxon>
        <taxon>Desulfatibacillaceae</taxon>
        <taxon>Desulfatibacillum</taxon>
    </lineage>
</organism>
<dbReference type="InterPro" id="IPR004821">
    <property type="entry name" value="Cyt_trans-like"/>
</dbReference>
<evidence type="ECO:0000256" key="6">
    <source>
        <dbReference type="ARBA" id="ARBA00023277"/>
    </source>
</evidence>
<feature type="domain" description="Cytidyltransferase-like" evidence="8">
    <location>
        <begin position="27"/>
        <end position="151"/>
    </location>
</feature>
<dbReference type="EC" id="2.7.7.70" evidence="1"/>
<dbReference type="SUPFAM" id="SSF52374">
    <property type="entry name" value="Nucleotidylyl transferase"/>
    <property type="match status" value="1"/>
</dbReference>
<name>A0A1M6IK25_9BACT</name>
<dbReference type="GO" id="GO:0016773">
    <property type="term" value="F:phosphotransferase activity, alcohol group as acceptor"/>
    <property type="evidence" value="ECO:0007669"/>
    <property type="project" value="InterPro"/>
</dbReference>
<dbReference type="STRING" id="1121393.SAMN02745216_01508"/>
<dbReference type="OrthoDB" id="9795543at2"/>
<dbReference type="InterPro" id="IPR014729">
    <property type="entry name" value="Rossmann-like_a/b/a_fold"/>
</dbReference>
<evidence type="ECO:0000256" key="7">
    <source>
        <dbReference type="ARBA" id="ARBA00047428"/>
    </source>
</evidence>
<evidence type="ECO:0000256" key="5">
    <source>
        <dbReference type="ARBA" id="ARBA00022840"/>
    </source>
</evidence>
<dbReference type="NCBIfam" id="TIGR00125">
    <property type="entry name" value="cyt_tran_rel"/>
    <property type="match status" value="1"/>
</dbReference>
<dbReference type="Gene3D" id="3.40.50.620">
    <property type="entry name" value="HUPs"/>
    <property type="match status" value="1"/>
</dbReference>
<keyword evidence="10" id="KW-1185">Reference proteome</keyword>
<dbReference type="GO" id="GO:0005975">
    <property type="term" value="P:carbohydrate metabolic process"/>
    <property type="evidence" value="ECO:0007669"/>
    <property type="project" value="InterPro"/>
</dbReference>
<dbReference type="AlphaFoldDB" id="A0A1M6IK25"/>
<evidence type="ECO:0000256" key="4">
    <source>
        <dbReference type="ARBA" id="ARBA00022741"/>
    </source>
</evidence>
<evidence type="ECO:0000259" key="8">
    <source>
        <dbReference type="Pfam" id="PF01467"/>
    </source>
</evidence>
<dbReference type="Proteomes" id="UP000183994">
    <property type="component" value="Unassembled WGS sequence"/>
</dbReference>
<dbReference type="RefSeq" id="WP_073474558.1">
    <property type="nucleotide sequence ID" value="NZ_FQZU01000006.1"/>
</dbReference>
<evidence type="ECO:0000256" key="1">
    <source>
        <dbReference type="ARBA" id="ARBA00012519"/>
    </source>
</evidence>
<keyword evidence="6" id="KW-0119">Carbohydrate metabolism</keyword>